<keyword evidence="1" id="KW-1133">Transmembrane helix</keyword>
<dbReference type="OrthoDB" id="287904at2759"/>
<feature type="transmembrane region" description="Helical" evidence="1">
    <location>
        <begin position="133"/>
        <end position="151"/>
    </location>
</feature>
<dbReference type="Proteomes" id="UP000039865">
    <property type="component" value="Unassembled WGS sequence"/>
</dbReference>
<dbReference type="EMBL" id="CCKQ01007535">
    <property type="protein sequence ID" value="CDW78917.1"/>
    <property type="molecule type" value="Genomic_DNA"/>
</dbReference>
<evidence type="ECO:0000313" key="2">
    <source>
        <dbReference type="EMBL" id="CDW78917.1"/>
    </source>
</evidence>
<dbReference type="InParanoid" id="A0A078ABG8"/>
<keyword evidence="1" id="KW-0472">Membrane</keyword>
<gene>
    <name evidence="2" type="primary">Contig18059.g19192</name>
    <name evidence="2" type="ORF">STYLEM_7902</name>
</gene>
<proteinExistence type="predicted"/>
<sequence length="207" mass="23802">MRQQRIFSIICQLDRITVARAIIIMGLAMIGSHFVQVQADAQQVKQPHLVNIYSPAGNLSKLVINIIRSVMFMTSFVMSIKMVECYGKGIHWASVLISGFGIIFEQPHKRVEISYYVFPKALESLWNYLERRGLVHILFALAIGMLAMSYGEGKNTKTLRGFSYKACNYMWNDLDKLQKQKTVEKKQVELKQESVDQQSVERDLLKH</sequence>
<organism evidence="2 3">
    <name type="scientific">Stylonychia lemnae</name>
    <name type="common">Ciliate</name>
    <dbReference type="NCBI Taxonomy" id="5949"/>
    <lineage>
        <taxon>Eukaryota</taxon>
        <taxon>Sar</taxon>
        <taxon>Alveolata</taxon>
        <taxon>Ciliophora</taxon>
        <taxon>Intramacronucleata</taxon>
        <taxon>Spirotrichea</taxon>
        <taxon>Stichotrichia</taxon>
        <taxon>Sporadotrichida</taxon>
        <taxon>Oxytrichidae</taxon>
        <taxon>Stylonychinae</taxon>
        <taxon>Stylonychia</taxon>
    </lineage>
</organism>
<dbReference type="PANTHER" id="PTHR12459">
    <property type="entry name" value="TRANSMEMBRANE PROTEIN 135-RELATED"/>
    <property type="match status" value="1"/>
</dbReference>
<feature type="transmembrane region" description="Helical" evidence="1">
    <location>
        <begin position="59"/>
        <end position="78"/>
    </location>
</feature>
<feature type="transmembrane region" description="Helical" evidence="1">
    <location>
        <begin position="21"/>
        <end position="39"/>
    </location>
</feature>
<dbReference type="AlphaFoldDB" id="A0A078ABG8"/>
<name>A0A078ABG8_STYLE</name>
<dbReference type="PANTHER" id="PTHR12459:SF15">
    <property type="entry name" value="TRANSMEMBRANE PROTEIN 135"/>
    <property type="match status" value="1"/>
</dbReference>
<keyword evidence="3" id="KW-1185">Reference proteome</keyword>
<keyword evidence="1" id="KW-0812">Transmembrane</keyword>
<reference evidence="2 3" key="1">
    <citation type="submission" date="2014-06" db="EMBL/GenBank/DDBJ databases">
        <authorList>
            <person name="Swart Estienne"/>
        </authorList>
    </citation>
    <scope>NUCLEOTIDE SEQUENCE [LARGE SCALE GENOMIC DNA]</scope>
    <source>
        <strain evidence="2 3">130c</strain>
    </source>
</reference>
<feature type="transmembrane region" description="Helical" evidence="1">
    <location>
        <begin position="85"/>
        <end position="104"/>
    </location>
</feature>
<protein>
    <submittedName>
        <fullName evidence="2">Uncharacterized protein</fullName>
    </submittedName>
</protein>
<evidence type="ECO:0000313" key="3">
    <source>
        <dbReference type="Proteomes" id="UP000039865"/>
    </source>
</evidence>
<dbReference type="InterPro" id="IPR026749">
    <property type="entry name" value="Tmem135"/>
</dbReference>
<accession>A0A078ABG8</accession>
<evidence type="ECO:0000256" key="1">
    <source>
        <dbReference type="SAM" id="Phobius"/>
    </source>
</evidence>